<dbReference type="PANTHER" id="PTHR38011:SF11">
    <property type="entry name" value="2,5-DIAMINO-6-RIBOSYLAMINO-4(3H)-PYRIMIDINONE 5'-PHOSPHATE REDUCTASE"/>
    <property type="match status" value="1"/>
</dbReference>
<keyword evidence="3" id="KW-1185">Reference proteome</keyword>
<comment type="caution">
    <text evidence="2">The sequence shown here is derived from an EMBL/GenBank/DDBJ whole genome shotgun (WGS) entry which is preliminary data.</text>
</comment>
<gene>
    <name evidence="2" type="ORF">D3Z33_03245</name>
</gene>
<evidence type="ECO:0000313" key="3">
    <source>
        <dbReference type="Proteomes" id="UP000467132"/>
    </source>
</evidence>
<dbReference type="AlphaFoldDB" id="A0A845QUF7"/>
<dbReference type="Gene3D" id="3.40.430.10">
    <property type="entry name" value="Dihydrofolate Reductase, subunit A"/>
    <property type="match status" value="1"/>
</dbReference>
<dbReference type="OrthoDB" id="195113at2"/>
<proteinExistence type="predicted"/>
<evidence type="ECO:0000259" key="1">
    <source>
        <dbReference type="Pfam" id="PF01872"/>
    </source>
</evidence>
<dbReference type="Pfam" id="PF01872">
    <property type="entry name" value="RibD_C"/>
    <property type="match status" value="1"/>
</dbReference>
<dbReference type="Proteomes" id="UP000467132">
    <property type="component" value="Unassembled WGS sequence"/>
</dbReference>
<dbReference type="InterPro" id="IPR024072">
    <property type="entry name" value="DHFR-like_dom_sf"/>
</dbReference>
<dbReference type="EMBL" id="QXXA01000004">
    <property type="protein sequence ID" value="NBI05871.1"/>
    <property type="molecule type" value="Genomic_DNA"/>
</dbReference>
<dbReference type="GO" id="GO:0009231">
    <property type="term" value="P:riboflavin biosynthetic process"/>
    <property type="evidence" value="ECO:0007669"/>
    <property type="project" value="InterPro"/>
</dbReference>
<dbReference type="InterPro" id="IPR002734">
    <property type="entry name" value="RibDG_C"/>
</dbReference>
<accession>A0A845QUF7</accession>
<protein>
    <submittedName>
        <fullName evidence="2">Dihydrofolate reductase</fullName>
    </submittedName>
</protein>
<dbReference type="GO" id="GO:0008703">
    <property type="term" value="F:5-amino-6-(5-phosphoribosylamino)uracil reductase activity"/>
    <property type="evidence" value="ECO:0007669"/>
    <property type="project" value="InterPro"/>
</dbReference>
<dbReference type="RefSeq" id="WP_160196359.1">
    <property type="nucleotide sequence ID" value="NZ_QXXA01000004.1"/>
</dbReference>
<dbReference type="InterPro" id="IPR050765">
    <property type="entry name" value="Riboflavin_Biosynth_HTPR"/>
</dbReference>
<dbReference type="PANTHER" id="PTHR38011">
    <property type="entry name" value="DIHYDROFOLATE REDUCTASE FAMILY PROTEIN (AFU_ORTHOLOGUE AFUA_8G06820)"/>
    <property type="match status" value="1"/>
</dbReference>
<sequence>MDRNIILYIASSLDGYIARNNGKVDWLMGSSGNENIDLGFDNFYNSIDTVVMGRTTYEQVINELSPGTWVYEGKKCYVATTRKDESDNSNRVEFVVDDVTGFIKKLKKEQGKDIWLVGGGKLIDQFIKKDIIDKYIITIIPTILGDGIPLFIGENPEIKLKLIGTRTVDGMVELTYVRR</sequence>
<evidence type="ECO:0000313" key="2">
    <source>
        <dbReference type="EMBL" id="NBI05871.1"/>
    </source>
</evidence>
<reference evidence="2 3" key="1">
    <citation type="submission" date="2018-08" db="EMBL/GenBank/DDBJ databases">
        <title>Murine metabolic-syndrome-specific gut microbial biobank.</title>
        <authorList>
            <person name="Liu C."/>
        </authorList>
    </citation>
    <scope>NUCLEOTIDE SEQUENCE [LARGE SCALE GENOMIC DNA]</scope>
    <source>
        <strain evidence="2 3">583</strain>
    </source>
</reference>
<name>A0A845QUF7_9CLOT</name>
<feature type="domain" description="Bacterial bifunctional deaminase-reductase C-terminal" evidence="1">
    <location>
        <begin position="4"/>
        <end position="169"/>
    </location>
</feature>
<dbReference type="SUPFAM" id="SSF53597">
    <property type="entry name" value="Dihydrofolate reductase-like"/>
    <property type="match status" value="1"/>
</dbReference>
<organism evidence="2 3">
    <name type="scientific">Senegalia massiliensis</name>
    <dbReference type="NCBI Taxonomy" id="1720316"/>
    <lineage>
        <taxon>Bacteria</taxon>
        <taxon>Bacillati</taxon>
        <taxon>Bacillota</taxon>
        <taxon>Clostridia</taxon>
        <taxon>Eubacteriales</taxon>
        <taxon>Clostridiaceae</taxon>
        <taxon>Senegalia</taxon>
    </lineage>
</organism>